<keyword evidence="1" id="KW-0472">Membrane</keyword>
<accession>A0A9X1UVN1</accession>
<keyword evidence="3" id="KW-1185">Reference proteome</keyword>
<comment type="caution">
    <text evidence="2">The sequence shown here is derived from an EMBL/GenBank/DDBJ whole genome shotgun (WGS) entry which is preliminary data.</text>
</comment>
<organism evidence="2 3">
    <name type="scientific">Christiangramia crocea</name>
    <dbReference type="NCBI Taxonomy" id="2904124"/>
    <lineage>
        <taxon>Bacteria</taxon>
        <taxon>Pseudomonadati</taxon>
        <taxon>Bacteroidota</taxon>
        <taxon>Flavobacteriia</taxon>
        <taxon>Flavobacteriales</taxon>
        <taxon>Flavobacteriaceae</taxon>
        <taxon>Christiangramia</taxon>
    </lineage>
</organism>
<evidence type="ECO:0000256" key="1">
    <source>
        <dbReference type="SAM" id="Phobius"/>
    </source>
</evidence>
<dbReference type="EMBL" id="JAJSON010000013">
    <property type="protein sequence ID" value="MCG9970901.1"/>
    <property type="molecule type" value="Genomic_DNA"/>
</dbReference>
<keyword evidence="1" id="KW-0812">Transmembrane</keyword>
<reference evidence="2" key="1">
    <citation type="submission" date="2021-12" db="EMBL/GenBank/DDBJ databases">
        <title>Description of Gramella crocea sp. nov., a new bacterium isolated from activated sludge.</title>
        <authorList>
            <person name="Zhang X."/>
        </authorList>
    </citation>
    <scope>NUCLEOTIDE SEQUENCE</scope>
    <source>
        <strain evidence="2">YB25</strain>
    </source>
</reference>
<dbReference type="AlphaFoldDB" id="A0A9X1UVN1"/>
<dbReference type="Proteomes" id="UP001139344">
    <property type="component" value="Unassembled WGS sequence"/>
</dbReference>
<name>A0A9X1UVN1_9FLAO</name>
<sequence>MNYLKSDNILGLSALLFGVITLFASSSVLFNITTILQKNGNYPSFILWMNLLSSPLYLMAAVGLKLSKVWALHLLVAILTMLFISLTYFILLIKNNEAYELETLMALAIRIALTSTLAYFAFNTTIKEN</sequence>
<feature type="transmembrane region" description="Helical" evidence="1">
    <location>
        <begin position="12"/>
        <end position="33"/>
    </location>
</feature>
<feature type="transmembrane region" description="Helical" evidence="1">
    <location>
        <begin position="45"/>
        <end position="64"/>
    </location>
</feature>
<feature type="transmembrane region" description="Helical" evidence="1">
    <location>
        <begin position="70"/>
        <end position="92"/>
    </location>
</feature>
<keyword evidence="1" id="KW-1133">Transmembrane helix</keyword>
<protein>
    <submittedName>
        <fullName evidence="2">Uncharacterized protein</fullName>
    </submittedName>
</protein>
<dbReference type="RefSeq" id="WP_240096670.1">
    <property type="nucleotide sequence ID" value="NZ_JAJSON010000013.1"/>
</dbReference>
<proteinExistence type="predicted"/>
<gene>
    <name evidence="2" type="ORF">LU635_04560</name>
</gene>
<evidence type="ECO:0000313" key="2">
    <source>
        <dbReference type="EMBL" id="MCG9970901.1"/>
    </source>
</evidence>
<evidence type="ECO:0000313" key="3">
    <source>
        <dbReference type="Proteomes" id="UP001139344"/>
    </source>
</evidence>
<feature type="transmembrane region" description="Helical" evidence="1">
    <location>
        <begin position="104"/>
        <end position="122"/>
    </location>
</feature>